<dbReference type="SMART" id="SM00047">
    <property type="entry name" value="LYZ2"/>
    <property type="match status" value="1"/>
</dbReference>
<evidence type="ECO:0000256" key="1">
    <source>
        <dbReference type="ARBA" id="ARBA00022801"/>
    </source>
</evidence>
<dbReference type="Gene3D" id="3.90.70.10">
    <property type="entry name" value="Cysteine proteinases"/>
    <property type="match status" value="1"/>
</dbReference>
<reference evidence="4" key="1">
    <citation type="submission" date="2012-12" db="EMBL/GenBank/DDBJ databases">
        <title>Genomics of marine cyanopodoviruses.</title>
        <authorList>
            <person name="Huang S."/>
            <person name="Chen F."/>
        </authorList>
    </citation>
    <scope>NUCLEOTIDE SEQUENCE [LARGE SCALE GENOMIC DNA]</scope>
</reference>
<evidence type="ECO:0000313" key="4">
    <source>
        <dbReference type="Proteomes" id="UP000030045"/>
    </source>
</evidence>
<dbReference type="OrthoDB" id="13715at10239"/>
<dbReference type="Proteomes" id="UP000030045">
    <property type="component" value="Segment"/>
</dbReference>
<protein>
    <submittedName>
        <fullName evidence="3">Lysozyme</fullName>
    </submittedName>
</protein>
<dbReference type="KEGG" id="vg:22112120"/>
<dbReference type="RefSeq" id="YP_009103200.1">
    <property type="nucleotide sequence ID" value="NC_025456.1"/>
</dbReference>
<dbReference type="InterPro" id="IPR002901">
    <property type="entry name" value="MGlyc_endo_b_GlcNAc-like_dom"/>
</dbReference>
<organism evidence="3 4">
    <name type="scientific">Synechococcus phage S-CBP1</name>
    <dbReference type="NCBI Taxonomy" id="1273711"/>
    <lineage>
        <taxon>Viruses</taxon>
        <taxon>Duplodnaviria</taxon>
        <taxon>Heunggongvirae</taxon>
        <taxon>Uroviricota</taxon>
        <taxon>Caudoviricetes</taxon>
        <taxon>Autographivirales</taxon>
        <taxon>Sechaudvirinae</taxon>
        <taxon>Angmobvirus</taxon>
        <taxon>Angmobvirus SCBP1</taxon>
    </lineage>
</organism>
<accession>A0A096VKH0</accession>
<evidence type="ECO:0000313" key="3">
    <source>
        <dbReference type="EMBL" id="AGK86545.1"/>
    </source>
</evidence>
<dbReference type="Pfam" id="PF01832">
    <property type="entry name" value="Glucosaminidase"/>
    <property type="match status" value="1"/>
</dbReference>
<dbReference type="GeneID" id="22112120"/>
<proteinExistence type="predicted"/>
<dbReference type="GO" id="GO:0004040">
    <property type="term" value="F:amidase activity"/>
    <property type="evidence" value="ECO:0007669"/>
    <property type="project" value="InterPro"/>
</dbReference>
<dbReference type="EMBL" id="KC310802">
    <property type="protein sequence ID" value="AGK86545.1"/>
    <property type="molecule type" value="Genomic_DNA"/>
</dbReference>
<dbReference type="Gene3D" id="1.10.530.10">
    <property type="match status" value="1"/>
</dbReference>
<reference evidence="3 4" key="2">
    <citation type="journal article" date="2015" name="PLoS ONE">
        <title>Comparative Genomic and Phylogenomic Analyses Reveal a Conserved Core Genome Shared by Estuarine and Oceanic Cyanopodoviruses.</title>
        <authorList>
            <person name="Huang S."/>
            <person name="Zhang S."/>
            <person name="Jiao N."/>
            <person name="Chen F."/>
        </authorList>
    </citation>
    <scope>NUCLEOTIDE SEQUENCE [LARGE SCALE GENOMIC DNA]</scope>
</reference>
<name>A0A096VKH0_9CAUD</name>
<dbReference type="InterPro" id="IPR051056">
    <property type="entry name" value="Glycosyl_Hydrolase_73"/>
</dbReference>
<feature type="domain" description="Mannosyl-glycoprotein endo-beta-N-acetylglucosamidase-like" evidence="2">
    <location>
        <begin position="164"/>
        <end position="300"/>
    </location>
</feature>
<dbReference type="PANTHER" id="PTHR33308:SF9">
    <property type="entry name" value="PEPTIDOGLYCAN HYDROLASE FLGJ"/>
    <property type="match status" value="1"/>
</dbReference>
<gene>
    <name evidence="3" type="ORF">S-CBP1_0040</name>
</gene>
<keyword evidence="1" id="KW-0378">Hydrolase</keyword>
<sequence>MCYSSTCAMAVKYLRPDALLGSNADDDYLRTVLKYGDTTQSTSQIKACQQYGVLASFYQKGTKQTLLNELKAGYPVAVGILHKGHVSNPVGGGHWMLLIGDDGEHGIFHDPYGEMDNVNGGYVTVGRGGKSVKYSWRNWLKRWEVEGSGTGWFMTFRSTQQTRPVTTYDNTWAGVKAAAKDAGAKYPEVVAAQWALESGYGKHTSGKNNFFGLKGSGTERETKEFINGKWITIRAGFIDFPDLKTCVSYLVDRWYHDYKTYKGVNRAVSREDCARLLQREGYATDPAYPEKLIRLMSEND</sequence>
<keyword evidence="4" id="KW-1185">Reference proteome</keyword>
<evidence type="ECO:0000259" key="2">
    <source>
        <dbReference type="SMART" id="SM00047"/>
    </source>
</evidence>
<dbReference type="PANTHER" id="PTHR33308">
    <property type="entry name" value="PEPTIDOGLYCAN HYDROLASE FLGJ"/>
    <property type="match status" value="1"/>
</dbReference>